<protein>
    <submittedName>
        <fullName evidence="2">Uncharacterized protein</fullName>
    </submittedName>
</protein>
<dbReference type="Proteomes" id="UP000248054">
    <property type="component" value="Unassembled WGS sequence"/>
</dbReference>
<accession>A0A2V4X5B3</accession>
<keyword evidence="1" id="KW-0472">Membrane</keyword>
<dbReference type="AlphaFoldDB" id="A0A2V4X5B3"/>
<reference evidence="2 3" key="1">
    <citation type="submission" date="2018-06" db="EMBL/GenBank/DDBJ databases">
        <title>Genomic Encyclopedia of Type Strains, Phase III (KMG-III): the genomes of soil and plant-associated and newly described type strains.</title>
        <authorList>
            <person name="Whitman W."/>
        </authorList>
    </citation>
    <scope>NUCLEOTIDE SEQUENCE [LARGE SCALE GENOMIC DNA]</scope>
    <source>
        <strain evidence="2 3">CECT 7945</strain>
    </source>
</reference>
<evidence type="ECO:0000313" key="3">
    <source>
        <dbReference type="Proteomes" id="UP000248054"/>
    </source>
</evidence>
<comment type="caution">
    <text evidence="2">The sequence shown here is derived from an EMBL/GenBank/DDBJ whole genome shotgun (WGS) entry which is preliminary data.</text>
</comment>
<keyword evidence="3" id="KW-1185">Reference proteome</keyword>
<feature type="transmembrane region" description="Helical" evidence="1">
    <location>
        <begin position="16"/>
        <end position="34"/>
    </location>
</feature>
<evidence type="ECO:0000313" key="2">
    <source>
        <dbReference type="EMBL" id="PYE80254.1"/>
    </source>
</evidence>
<dbReference type="EMBL" id="QJTD01000006">
    <property type="protein sequence ID" value="PYE80254.1"/>
    <property type="molecule type" value="Genomic_DNA"/>
</dbReference>
<gene>
    <name evidence="2" type="ORF">DFQ11_10652</name>
</gene>
<name>A0A2V4X5B3_9FLAO</name>
<keyword evidence="1" id="KW-1133">Transmembrane helix</keyword>
<proteinExistence type="predicted"/>
<evidence type="ECO:0000256" key="1">
    <source>
        <dbReference type="SAM" id="Phobius"/>
    </source>
</evidence>
<sequence length="39" mass="4560">MESDNEKPVKQKWSKMYTLVLVANAVYIILFYFITASFA</sequence>
<keyword evidence="1" id="KW-0812">Transmembrane</keyword>
<organism evidence="2 3">
    <name type="scientific">Winogradskyella epiphytica</name>
    <dbReference type="NCBI Taxonomy" id="262005"/>
    <lineage>
        <taxon>Bacteria</taxon>
        <taxon>Pseudomonadati</taxon>
        <taxon>Bacteroidota</taxon>
        <taxon>Flavobacteriia</taxon>
        <taxon>Flavobacteriales</taxon>
        <taxon>Flavobacteriaceae</taxon>
        <taxon>Winogradskyella</taxon>
    </lineage>
</organism>